<dbReference type="AlphaFoldDB" id="A0A4Z2D3S4"/>
<gene>
    <name evidence="1" type="ORF">EWB00_004847</name>
</gene>
<reference evidence="1 2" key="1">
    <citation type="submission" date="2019-03" db="EMBL/GenBank/DDBJ databases">
        <title>An improved genome assembly of the fluke Schistosoma japonicum.</title>
        <authorList>
            <person name="Hu W."/>
            <person name="Luo F."/>
            <person name="Yin M."/>
            <person name="Mo X."/>
            <person name="Sun C."/>
            <person name="Wu Q."/>
            <person name="Zhu B."/>
            <person name="Xiang M."/>
            <person name="Wang J."/>
            <person name="Wang Y."/>
            <person name="Zhang T."/>
            <person name="Xu B."/>
            <person name="Zheng H."/>
            <person name="Feng Z."/>
        </authorList>
    </citation>
    <scope>NUCLEOTIDE SEQUENCE [LARGE SCALE GENOMIC DNA]</scope>
    <source>
        <strain evidence="1">HuSjv2</strain>
        <tissue evidence="1">Worms</tissue>
    </source>
</reference>
<proteinExistence type="predicted"/>
<keyword evidence="2" id="KW-1185">Reference proteome</keyword>
<evidence type="ECO:0000313" key="2">
    <source>
        <dbReference type="Proteomes" id="UP000311919"/>
    </source>
</evidence>
<protein>
    <recommendedName>
        <fullName evidence="3">Rad60/SUMO-like domain-containing protein</fullName>
    </recommendedName>
</protein>
<accession>A0A4Z2D3S4</accession>
<evidence type="ECO:0008006" key="3">
    <source>
        <dbReference type="Google" id="ProtNLM"/>
    </source>
</evidence>
<comment type="caution">
    <text evidence="1">The sequence shown here is derived from an EMBL/GenBank/DDBJ whole genome shotgun (WGS) entry which is preliminary data.</text>
</comment>
<dbReference type="Proteomes" id="UP000311919">
    <property type="component" value="Unassembled WGS sequence"/>
</dbReference>
<organism evidence="1 2">
    <name type="scientific">Schistosoma japonicum</name>
    <name type="common">Blood fluke</name>
    <dbReference type="NCBI Taxonomy" id="6182"/>
    <lineage>
        <taxon>Eukaryota</taxon>
        <taxon>Metazoa</taxon>
        <taxon>Spiralia</taxon>
        <taxon>Lophotrochozoa</taxon>
        <taxon>Platyhelminthes</taxon>
        <taxon>Trematoda</taxon>
        <taxon>Digenea</taxon>
        <taxon>Strigeidida</taxon>
        <taxon>Schistosomatoidea</taxon>
        <taxon>Schistosomatidae</taxon>
        <taxon>Schistosoma</taxon>
    </lineage>
</organism>
<evidence type="ECO:0000313" key="1">
    <source>
        <dbReference type="EMBL" id="TNN11145.1"/>
    </source>
</evidence>
<dbReference type="EMBL" id="SKCS01000315">
    <property type="protein sequence ID" value="TNN11145.1"/>
    <property type="molecule type" value="Genomic_DNA"/>
</dbReference>
<dbReference type="OrthoDB" id="6263952at2759"/>
<sequence length="86" mass="9757">MSSRNFLKFGVEFNGDGQLFTLECPAVYDDIIYNVSRQFGIPESEISNYCLRKSENSGTTEYYTTEENCRLKTGDVVQLVEIPVSV</sequence>
<name>A0A4Z2D3S4_SCHJA</name>